<gene>
    <name evidence="2" type="ORF">MA16_Dca021481</name>
</gene>
<reference evidence="2 3" key="2">
    <citation type="journal article" date="2017" name="Nature">
        <title>The Apostasia genome and the evolution of orchids.</title>
        <authorList>
            <person name="Zhang G.Q."/>
            <person name="Liu K.W."/>
            <person name="Li Z."/>
            <person name="Lohaus R."/>
            <person name="Hsiao Y.Y."/>
            <person name="Niu S.C."/>
            <person name="Wang J.Y."/>
            <person name="Lin Y.C."/>
            <person name="Xu Q."/>
            <person name="Chen L.J."/>
            <person name="Yoshida K."/>
            <person name="Fujiwara S."/>
            <person name="Wang Z.W."/>
            <person name="Zhang Y.Q."/>
            <person name="Mitsuda N."/>
            <person name="Wang M."/>
            <person name="Liu G.H."/>
            <person name="Pecoraro L."/>
            <person name="Huang H.X."/>
            <person name="Xiao X.J."/>
            <person name="Lin M."/>
            <person name="Wu X.Y."/>
            <person name="Wu W.L."/>
            <person name="Chen Y.Y."/>
            <person name="Chang S.B."/>
            <person name="Sakamoto S."/>
            <person name="Ohme-Takagi M."/>
            <person name="Yagi M."/>
            <person name="Zeng S.J."/>
            <person name="Shen C.Y."/>
            <person name="Yeh C.M."/>
            <person name="Luo Y.B."/>
            <person name="Tsai W.C."/>
            <person name="Van de Peer Y."/>
            <person name="Liu Z.J."/>
        </authorList>
    </citation>
    <scope>NUCLEOTIDE SEQUENCE [LARGE SCALE GENOMIC DNA]</scope>
    <source>
        <tissue evidence="2">The whole plant</tissue>
    </source>
</reference>
<name>A0A2I0WZ66_9ASPA</name>
<evidence type="ECO:0000313" key="2">
    <source>
        <dbReference type="EMBL" id="PKU80962.1"/>
    </source>
</evidence>
<feature type="compositionally biased region" description="Acidic residues" evidence="1">
    <location>
        <begin position="168"/>
        <end position="179"/>
    </location>
</feature>
<protein>
    <submittedName>
        <fullName evidence="2">Uncharacterized protein</fullName>
    </submittedName>
</protein>
<dbReference type="Proteomes" id="UP000233837">
    <property type="component" value="Unassembled WGS sequence"/>
</dbReference>
<dbReference type="AlphaFoldDB" id="A0A2I0WZ66"/>
<feature type="region of interest" description="Disordered" evidence="1">
    <location>
        <begin position="126"/>
        <end position="179"/>
    </location>
</feature>
<proteinExistence type="predicted"/>
<dbReference type="EMBL" id="KZ502305">
    <property type="protein sequence ID" value="PKU80962.1"/>
    <property type="molecule type" value="Genomic_DNA"/>
</dbReference>
<organism evidence="2 3">
    <name type="scientific">Dendrobium catenatum</name>
    <dbReference type="NCBI Taxonomy" id="906689"/>
    <lineage>
        <taxon>Eukaryota</taxon>
        <taxon>Viridiplantae</taxon>
        <taxon>Streptophyta</taxon>
        <taxon>Embryophyta</taxon>
        <taxon>Tracheophyta</taxon>
        <taxon>Spermatophyta</taxon>
        <taxon>Magnoliopsida</taxon>
        <taxon>Liliopsida</taxon>
        <taxon>Asparagales</taxon>
        <taxon>Orchidaceae</taxon>
        <taxon>Epidendroideae</taxon>
        <taxon>Malaxideae</taxon>
        <taxon>Dendrobiinae</taxon>
        <taxon>Dendrobium</taxon>
    </lineage>
</organism>
<feature type="region of interest" description="Disordered" evidence="1">
    <location>
        <begin position="79"/>
        <end position="112"/>
    </location>
</feature>
<accession>A0A2I0WZ66</accession>
<dbReference type="OrthoDB" id="1927989at2759"/>
<dbReference type="PANTHER" id="PTHR31722">
    <property type="entry name" value="OS06G0675200 PROTEIN"/>
    <property type="match status" value="1"/>
</dbReference>
<feature type="region of interest" description="Disordered" evidence="1">
    <location>
        <begin position="29"/>
        <end position="49"/>
    </location>
</feature>
<sequence>MACINMFNDHQAAGFCGAPPPISPRISFSNDFAVEPPPPPQQRSAAPPDTNFEFAVGGRPMIAADELFFKGRMLPLRDTCPAPGAATGRVTTLRDELRGEGDEWSRPPKGSPRWKEFLGFRRAYCGSSGRKSDKGDQRSFSAGGESTAGPTGKFAQEVKGNGGARASDEDEDQIDQLQY</sequence>
<dbReference type="PANTHER" id="PTHR31722:SF62">
    <property type="entry name" value="EMB|CAB62433.1"/>
    <property type="match status" value="1"/>
</dbReference>
<reference evidence="2 3" key="1">
    <citation type="journal article" date="2016" name="Sci. Rep.">
        <title>The Dendrobium catenatum Lindl. genome sequence provides insights into polysaccharide synthase, floral development and adaptive evolution.</title>
        <authorList>
            <person name="Zhang G.Q."/>
            <person name="Xu Q."/>
            <person name="Bian C."/>
            <person name="Tsai W.C."/>
            <person name="Yeh C.M."/>
            <person name="Liu K.W."/>
            <person name="Yoshida K."/>
            <person name="Zhang L.S."/>
            <person name="Chang S.B."/>
            <person name="Chen F."/>
            <person name="Shi Y."/>
            <person name="Su Y.Y."/>
            <person name="Zhang Y.Q."/>
            <person name="Chen L.J."/>
            <person name="Yin Y."/>
            <person name="Lin M."/>
            <person name="Huang H."/>
            <person name="Deng H."/>
            <person name="Wang Z.W."/>
            <person name="Zhu S.L."/>
            <person name="Zhao X."/>
            <person name="Deng C."/>
            <person name="Niu S.C."/>
            <person name="Huang J."/>
            <person name="Wang M."/>
            <person name="Liu G.H."/>
            <person name="Yang H.J."/>
            <person name="Xiao X.J."/>
            <person name="Hsiao Y.Y."/>
            <person name="Wu W.L."/>
            <person name="Chen Y.Y."/>
            <person name="Mitsuda N."/>
            <person name="Ohme-Takagi M."/>
            <person name="Luo Y.B."/>
            <person name="Van de Peer Y."/>
            <person name="Liu Z.J."/>
        </authorList>
    </citation>
    <scope>NUCLEOTIDE SEQUENCE [LARGE SCALE GENOMIC DNA]</scope>
    <source>
        <tissue evidence="2">The whole plant</tissue>
    </source>
</reference>
<keyword evidence="3" id="KW-1185">Reference proteome</keyword>
<evidence type="ECO:0000256" key="1">
    <source>
        <dbReference type="SAM" id="MobiDB-lite"/>
    </source>
</evidence>
<feature type="compositionally biased region" description="Basic and acidic residues" evidence="1">
    <location>
        <begin position="92"/>
        <end position="106"/>
    </location>
</feature>
<evidence type="ECO:0000313" key="3">
    <source>
        <dbReference type="Proteomes" id="UP000233837"/>
    </source>
</evidence>